<protein>
    <submittedName>
        <fullName evidence="5">UDP-glucuronosyl/UDP-glucosyltransferase</fullName>
    </submittedName>
</protein>
<evidence type="ECO:0000313" key="5">
    <source>
        <dbReference type="EMBL" id="PON90352.1"/>
    </source>
</evidence>
<proteinExistence type="inferred from homology"/>
<accession>A0A2P5EXU2</accession>
<dbReference type="Proteomes" id="UP000237000">
    <property type="component" value="Unassembled WGS sequence"/>
</dbReference>
<evidence type="ECO:0000256" key="3">
    <source>
        <dbReference type="RuleBase" id="RU003718"/>
    </source>
</evidence>
<dbReference type="Pfam" id="PF26168">
    <property type="entry name" value="Glyco_transf_N"/>
    <property type="match status" value="1"/>
</dbReference>
<dbReference type="InterPro" id="IPR035595">
    <property type="entry name" value="UDP_glycos_trans_CS"/>
</dbReference>
<dbReference type="GO" id="GO:1901137">
    <property type="term" value="P:carbohydrate derivative biosynthetic process"/>
    <property type="evidence" value="ECO:0007669"/>
    <property type="project" value="UniProtKB-ARBA"/>
</dbReference>
<keyword evidence="3" id="KW-0328">Glycosyltransferase</keyword>
<dbReference type="PANTHER" id="PTHR48044">
    <property type="entry name" value="GLYCOSYLTRANSFERASE"/>
    <property type="match status" value="1"/>
</dbReference>
<dbReference type="InterPro" id="IPR002213">
    <property type="entry name" value="UDP_glucos_trans"/>
</dbReference>
<dbReference type="Gene3D" id="3.40.50.2000">
    <property type="entry name" value="Glycogen Phosphorylase B"/>
    <property type="match status" value="2"/>
</dbReference>
<reference evidence="6" key="1">
    <citation type="submission" date="2016-06" db="EMBL/GenBank/DDBJ databases">
        <title>Parallel loss of symbiosis genes in relatives of nitrogen-fixing non-legume Parasponia.</title>
        <authorList>
            <person name="Van Velzen R."/>
            <person name="Holmer R."/>
            <person name="Bu F."/>
            <person name="Rutten L."/>
            <person name="Van Zeijl A."/>
            <person name="Liu W."/>
            <person name="Santuari L."/>
            <person name="Cao Q."/>
            <person name="Sharma T."/>
            <person name="Shen D."/>
            <person name="Roswanjaya Y."/>
            <person name="Wardhani T."/>
            <person name="Kalhor M.S."/>
            <person name="Jansen J."/>
            <person name="Van den Hoogen J."/>
            <person name="Gungor B."/>
            <person name="Hartog M."/>
            <person name="Hontelez J."/>
            <person name="Verver J."/>
            <person name="Yang W.-C."/>
            <person name="Schijlen E."/>
            <person name="Repin R."/>
            <person name="Schilthuizen M."/>
            <person name="Schranz E."/>
            <person name="Heidstra R."/>
            <person name="Miyata K."/>
            <person name="Fedorova E."/>
            <person name="Kohlen W."/>
            <person name="Bisseling T."/>
            <person name="Smit S."/>
            <person name="Geurts R."/>
        </authorList>
    </citation>
    <scope>NUCLEOTIDE SEQUENCE [LARGE SCALE GENOMIC DNA]</scope>
    <source>
        <strain evidence="6">cv. RG33-2</strain>
    </source>
</reference>
<comment type="similarity">
    <text evidence="1 3">Belongs to the UDP-glycosyltransferase family.</text>
</comment>
<gene>
    <name evidence="5" type="ORF">TorRG33x02_138210</name>
</gene>
<dbReference type="OrthoDB" id="5835829at2759"/>
<keyword evidence="6" id="KW-1185">Reference proteome</keyword>
<evidence type="ECO:0000313" key="6">
    <source>
        <dbReference type="Proteomes" id="UP000237000"/>
    </source>
</evidence>
<dbReference type="CDD" id="cd03784">
    <property type="entry name" value="GT1_Gtf-like"/>
    <property type="match status" value="1"/>
</dbReference>
<dbReference type="SUPFAM" id="SSF53756">
    <property type="entry name" value="UDP-Glycosyltransferase/glycogen phosphorylase"/>
    <property type="match status" value="1"/>
</dbReference>
<dbReference type="InParanoid" id="A0A2P5EXU2"/>
<name>A0A2P5EXU2_TREOI</name>
<keyword evidence="2 3" id="KW-0808">Transferase</keyword>
<dbReference type="AlphaFoldDB" id="A0A2P5EXU2"/>
<evidence type="ECO:0000256" key="1">
    <source>
        <dbReference type="ARBA" id="ARBA00009995"/>
    </source>
</evidence>
<dbReference type="FunFam" id="3.40.50.2000:FF:000060">
    <property type="entry name" value="Glycosyltransferase"/>
    <property type="match status" value="1"/>
</dbReference>
<dbReference type="PROSITE" id="PS00375">
    <property type="entry name" value="UDPGT"/>
    <property type="match status" value="1"/>
</dbReference>
<dbReference type="GO" id="GO:0008194">
    <property type="term" value="F:UDP-glycosyltransferase activity"/>
    <property type="evidence" value="ECO:0007669"/>
    <property type="project" value="InterPro"/>
</dbReference>
<sequence length="268" mass="30558">MSEFKAGEIHNTYRAIEGSFLELLQHGENSGKDKMWAIGPLHQRKDVKELNDQDRRLMEWLDKQEPKSVLYVSFGTTTTFSESEIKELALGLEQSGVKFLWVLRDADRLDVVSNEKERRTQLPDGFEERMRGTGIVVREWVPQVEILRHPSTGGFMSHCGWNSCLESISMGVPIATWPMHLDQPMNAVLITEVLKVGVPVMEWRQRDELVSSSMIGKAVQKLMASEEGDVIRSRVVEMSEAVKHSVVEGGDCRLEWDCFVSHITRERS</sequence>
<evidence type="ECO:0000259" key="4">
    <source>
        <dbReference type="Pfam" id="PF26168"/>
    </source>
</evidence>
<evidence type="ECO:0000256" key="2">
    <source>
        <dbReference type="ARBA" id="ARBA00022679"/>
    </source>
</evidence>
<comment type="caution">
    <text evidence="5">The sequence shown here is derived from an EMBL/GenBank/DDBJ whole genome shotgun (WGS) entry which is preliminary data.</text>
</comment>
<organism evidence="5 6">
    <name type="scientific">Trema orientale</name>
    <name type="common">Charcoal tree</name>
    <name type="synonym">Celtis orientalis</name>
    <dbReference type="NCBI Taxonomy" id="63057"/>
    <lineage>
        <taxon>Eukaryota</taxon>
        <taxon>Viridiplantae</taxon>
        <taxon>Streptophyta</taxon>
        <taxon>Embryophyta</taxon>
        <taxon>Tracheophyta</taxon>
        <taxon>Spermatophyta</taxon>
        <taxon>Magnoliopsida</taxon>
        <taxon>eudicotyledons</taxon>
        <taxon>Gunneridae</taxon>
        <taxon>Pentapetalae</taxon>
        <taxon>rosids</taxon>
        <taxon>fabids</taxon>
        <taxon>Rosales</taxon>
        <taxon>Cannabaceae</taxon>
        <taxon>Trema</taxon>
    </lineage>
</organism>
<feature type="domain" description="Glycosyltransferase N-terminal" evidence="4">
    <location>
        <begin position="4"/>
        <end position="42"/>
    </location>
</feature>
<dbReference type="InterPro" id="IPR058980">
    <property type="entry name" value="Glyco_transf_N"/>
</dbReference>
<dbReference type="Pfam" id="PF00201">
    <property type="entry name" value="UDPGT"/>
    <property type="match status" value="1"/>
</dbReference>
<dbReference type="EMBL" id="JXTC01000084">
    <property type="protein sequence ID" value="PON90352.1"/>
    <property type="molecule type" value="Genomic_DNA"/>
</dbReference>
<dbReference type="PANTHER" id="PTHR48044:SF48">
    <property type="entry name" value="GLYCOSYLTRANSFERASE"/>
    <property type="match status" value="1"/>
</dbReference>